<keyword evidence="2" id="KW-0479">Metal-binding</keyword>
<dbReference type="GO" id="GO:0030894">
    <property type="term" value="C:replisome"/>
    <property type="evidence" value="ECO:0007669"/>
    <property type="project" value="TreeGrafter"/>
</dbReference>
<dbReference type="InterPro" id="IPR004589">
    <property type="entry name" value="DNA_helicase_ATP-dep_RecQ"/>
</dbReference>
<evidence type="ECO:0000256" key="7">
    <source>
        <dbReference type="ARBA" id="ARBA00023125"/>
    </source>
</evidence>
<dbReference type="SUPFAM" id="SSF52540">
    <property type="entry name" value="P-loop containing nucleoside triphosphate hydrolases"/>
    <property type="match status" value="1"/>
</dbReference>
<evidence type="ECO:0000256" key="4">
    <source>
        <dbReference type="ARBA" id="ARBA00022801"/>
    </source>
</evidence>
<dbReference type="Pfam" id="PF16124">
    <property type="entry name" value="RecQ_Zn_bind"/>
    <property type="match status" value="1"/>
</dbReference>
<dbReference type="Proteomes" id="UP000005551">
    <property type="component" value="Unassembled WGS sequence"/>
</dbReference>
<dbReference type="InterPro" id="IPR032284">
    <property type="entry name" value="RecQ_Zn-bd"/>
</dbReference>
<dbReference type="FunFam" id="3.40.50.300:FF:001389">
    <property type="entry name" value="ATP-dependent DNA helicase RecQ"/>
    <property type="match status" value="1"/>
</dbReference>
<dbReference type="PROSITE" id="PS51194">
    <property type="entry name" value="HELICASE_CTER"/>
    <property type="match status" value="1"/>
</dbReference>
<comment type="similarity">
    <text evidence="1">Belongs to the helicase family. RecQ subfamily.</text>
</comment>
<dbReference type="InterPro" id="IPR011545">
    <property type="entry name" value="DEAD/DEAH_box_helicase_dom"/>
</dbReference>
<dbReference type="PANTHER" id="PTHR13710:SF105">
    <property type="entry name" value="ATP-DEPENDENT DNA HELICASE Q1"/>
    <property type="match status" value="1"/>
</dbReference>
<dbReference type="EC" id="5.6.2.4" evidence="10"/>
<protein>
    <recommendedName>
        <fullName evidence="11">ATP-dependent DNA helicase RecQ</fullName>
        <ecNumber evidence="10">5.6.2.4</ecNumber>
    </recommendedName>
    <alternativeName>
        <fullName evidence="12">DNA 3'-5' helicase RecQ</fullName>
    </alternativeName>
</protein>
<keyword evidence="16" id="KW-1185">Reference proteome</keyword>
<evidence type="ECO:0000256" key="12">
    <source>
        <dbReference type="ARBA" id="ARBA00044550"/>
    </source>
</evidence>
<evidence type="ECO:0000256" key="10">
    <source>
        <dbReference type="ARBA" id="ARBA00034808"/>
    </source>
</evidence>
<dbReference type="SMART" id="SM00487">
    <property type="entry name" value="DEXDc"/>
    <property type="match status" value="1"/>
</dbReference>
<dbReference type="PROSITE" id="PS51192">
    <property type="entry name" value="HELICASE_ATP_BIND_1"/>
    <property type="match status" value="1"/>
</dbReference>
<dbReference type="GO" id="GO:0006281">
    <property type="term" value="P:DNA repair"/>
    <property type="evidence" value="ECO:0007669"/>
    <property type="project" value="TreeGrafter"/>
</dbReference>
<dbReference type="RefSeq" id="WP_009056498.1">
    <property type="nucleotide sequence ID" value="NZ_AJYA01000041.1"/>
</dbReference>
<dbReference type="GO" id="GO:0005737">
    <property type="term" value="C:cytoplasm"/>
    <property type="evidence" value="ECO:0007669"/>
    <property type="project" value="TreeGrafter"/>
</dbReference>
<dbReference type="NCBIfam" id="TIGR00614">
    <property type="entry name" value="recQ_fam"/>
    <property type="match status" value="1"/>
</dbReference>
<sequence length="620" mass="70009">MSAYKSQALQVLRDTFGYQDFRPGQLDIVCSVLEGSDVLALLPTGGGKSICFQVPALAKEGICLVVSPLVALMKDQVDNLKKRGIKAAAIYSGMSKQEIDVTLDNCIYGGYKFLYVSPERLKSDLFLARYQQMKVGLLAIDESHCISQWGYDFRPPYLEIAAIRPLHPGVPCIALTASATLKVREDIIEKLALENPRVFVKSFSRKNLSYSVRHVENKVEKALEILARVPGSAIIYLRNRRGTRDIAEHLQRLGVSATFYHAGLDGEERGRRQEAWKRGDVRVMVSTNAFGMGIDKGDVRVVIHLDLPENLENYYQEAGRAGRDELLAYGVLLVHANDLKTLAERADQTYPEISYIRKVYQSLANYYRIAVGSSLLVHYDFNIQTFSDTYGLEPLQCYHAIRVLQEEGFILMNESFYASPSLRFLVDHGQLYEFQVRHERLDALIKLLLRFYGGELFVDYINFHEERLAAALGVSPKALREQLESLANKGIIDYNPRKDSPQITFLTARYDAGKLPLQAERIRQRRELVREKAQAMIRYCEQEDMCRANFISEYFGEETRVGCGVCDVCLRKKRQVKQEGVAAREALLATLQEGGTLALEELLTKASLTPEPGCYSFCGS</sequence>
<dbReference type="PANTHER" id="PTHR13710">
    <property type="entry name" value="DNA HELICASE RECQ FAMILY MEMBER"/>
    <property type="match status" value="1"/>
</dbReference>
<keyword evidence="6" id="KW-0067">ATP-binding</keyword>
<dbReference type="Gene3D" id="1.10.10.10">
    <property type="entry name" value="Winged helix-like DNA-binding domain superfamily/Winged helix DNA-binding domain"/>
    <property type="match status" value="1"/>
</dbReference>
<accession>I5BYB4</accession>
<dbReference type="GO" id="GO:0043590">
    <property type="term" value="C:bacterial nucleoid"/>
    <property type="evidence" value="ECO:0007669"/>
    <property type="project" value="TreeGrafter"/>
</dbReference>
<reference evidence="15 16" key="1">
    <citation type="submission" date="2012-05" db="EMBL/GenBank/DDBJ databases">
        <title>Genome sequence of Nitritalea halalkaliphila LW7.</title>
        <authorList>
            <person name="Jangir P.K."/>
            <person name="Singh A."/>
            <person name="Shivaji S."/>
            <person name="Sharma R."/>
        </authorList>
    </citation>
    <scope>NUCLEOTIDE SEQUENCE [LARGE SCALE GENOMIC DNA]</scope>
    <source>
        <strain evidence="15 16">LW7</strain>
    </source>
</reference>
<dbReference type="CDD" id="cd17920">
    <property type="entry name" value="DEXHc_RecQ"/>
    <property type="match status" value="1"/>
</dbReference>
<dbReference type="GO" id="GO:0043138">
    <property type="term" value="F:3'-5' DNA helicase activity"/>
    <property type="evidence" value="ECO:0007669"/>
    <property type="project" value="UniProtKB-EC"/>
</dbReference>
<evidence type="ECO:0000256" key="9">
    <source>
        <dbReference type="ARBA" id="ARBA00034617"/>
    </source>
</evidence>
<dbReference type="InterPro" id="IPR036388">
    <property type="entry name" value="WH-like_DNA-bd_sf"/>
</dbReference>
<evidence type="ECO:0000259" key="13">
    <source>
        <dbReference type="PROSITE" id="PS51192"/>
    </source>
</evidence>
<dbReference type="GO" id="GO:0005524">
    <property type="term" value="F:ATP binding"/>
    <property type="evidence" value="ECO:0007669"/>
    <property type="project" value="UniProtKB-KW"/>
</dbReference>
<name>I5BYB4_9BACT</name>
<dbReference type="GO" id="GO:0006310">
    <property type="term" value="P:DNA recombination"/>
    <property type="evidence" value="ECO:0007669"/>
    <property type="project" value="InterPro"/>
</dbReference>
<comment type="catalytic activity">
    <reaction evidence="9">
        <text>Couples ATP hydrolysis with the unwinding of duplex DNA by translocating in the 3'-5' direction.</text>
        <dbReference type="EC" id="5.6.2.4"/>
    </reaction>
</comment>
<dbReference type="Pfam" id="PF00270">
    <property type="entry name" value="DEAD"/>
    <property type="match status" value="1"/>
</dbReference>
<dbReference type="GO" id="GO:0016787">
    <property type="term" value="F:hydrolase activity"/>
    <property type="evidence" value="ECO:0007669"/>
    <property type="project" value="UniProtKB-KW"/>
</dbReference>
<evidence type="ECO:0000256" key="8">
    <source>
        <dbReference type="ARBA" id="ARBA00023235"/>
    </source>
</evidence>
<dbReference type="InterPro" id="IPR027417">
    <property type="entry name" value="P-loop_NTPase"/>
</dbReference>
<dbReference type="GO" id="GO:0009378">
    <property type="term" value="F:four-way junction helicase activity"/>
    <property type="evidence" value="ECO:0007669"/>
    <property type="project" value="TreeGrafter"/>
</dbReference>
<dbReference type="Pfam" id="PF00271">
    <property type="entry name" value="Helicase_C"/>
    <property type="match status" value="1"/>
</dbReference>
<feature type="domain" description="Helicase C-terminal" evidence="14">
    <location>
        <begin position="218"/>
        <end position="364"/>
    </location>
</feature>
<dbReference type="EMBL" id="AJYA01000041">
    <property type="protein sequence ID" value="EIM74566.1"/>
    <property type="molecule type" value="Genomic_DNA"/>
</dbReference>
<dbReference type="SMART" id="SM00490">
    <property type="entry name" value="HELICc"/>
    <property type="match status" value="1"/>
</dbReference>
<keyword evidence="3" id="KW-0547">Nucleotide-binding</keyword>
<keyword evidence="5 15" id="KW-0347">Helicase</keyword>
<evidence type="ECO:0000259" key="14">
    <source>
        <dbReference type="PROSITE" id="PS51194"/>
    </source>
</evidence>
<keyword evidence="4" id="KW-0378">Hydrolase</keyword>
<evidence type="ECO:0000313" key="16">
    <source>
        <dbReference type="Proteomes" id="UP000005551"/>
    </source>
</evidence>
<dbReference type="PATRIC" id="fig|1189621.3.peg.3263"/>
<evidence type="ECO:0000313" key="15">
    <source>
        <dbReference type="EMBL" id="EIM74566.1"/>
    </source>
</evidence>
<dbReference type="GO" id="GO:0046872">
    <property type="term" value="F:metal ion binding"/>
    <property type="evidence" value="ECO:0007669"/>
    <property type="project" value="UniProtKB-KW"/>
</dbReference>
<dbReference type="AlphaFoldDB" id="I5BYB4"/>
<organism evidence="15 16">
    <name type="scientific">Nitritalea halalkaliphila LW7</name>
    <dbReference type="NCBI Taxonomy" id="1189621"/>
    <lineage>
        <taxon>Bacteria</taxon>
        <taxon>Pseudomonadati</taxon>
        <taxon>Bacteroidota</taxon>
        <taxon>Cytophagia</taxon>
        <taxon>Cytophagales</taxon>
        <taxon>Cyclobacteriaceae</taxon>
        <taxon>Nitritalea</taxon>
    </lineage>
</organism>
<keyword evidence="7" id="KW-0238">DNA-binding</keyword>
<feature type="domain" description="Helicase ATP-binding" evidence="13">
    <location>
        <begin position="29"/>
        <end position="197"/>
    </location>
</feature>
<evidence type="ECO:0000256" key="2">
    <source>
        <dbReference type="ARBA" id="ARBA00022723"/>
    </source>
</evidence>
<evidence type="ECO:0000256" key="11">
    <source>
        <dbReference type="ARBA" id="ARBA00044535"/>
    </source>
</evidence>
<dbReference type="STRING" id="1189621.A3SI_15668"/>
<evidence type="ECO:0000256" key="5">
    <source>
        <dbReference type="ARBA" id="ARBA00022806"/>
    </source>
</evidence>
<dbReference type="GO" id="GO:0003677">
    <property type="term" value="F:DNA binding"/>
    <property type="evidence" value="ECO:0007669"/>
    <property type="project" value="UniProtKB-KW"/>
</dbReference>
<evidence type="ECO:0000256" key="1">
    <source>
        <dbReference type="ARBA" id="ARBA00005446"/>
    </source>
</evidence>
<dbReference type="InterPro" id="IPR014001">
    <property type="entry name" value="Helicase_ATP-bd"/>
</dbReference>
<evidence type="ECO:0000256" key="6">
    <source>
        <dbReference type="ARBA" id="ARBA00022840"/>
    </source>
</evidence>
<proteinExistence type="inferred from homology"/>
<dbReference type="Gene3D" id="3.40.50.300">
    <property type="entry name" value="P-loop containing nucleotide triphosphate hydrolases"/>
    <property type="match status" value="2"/>
</dbReference>
<keyword evidence="8" id="KW-0413">Isomerase</keyword>
<dbReference type="InterPro" id="IPR001650">
    <property type="entry name" value="Helicase_C-like"/>
</dbReference>
<evidence type="ECO:0000256" key="3">
    <source>
        <dbReference type="ARBA" id="ARBA00022741"/>
    </source>
</evidence>
<gene>
    <name evidence="15" type="ORF">A3SI_15668</name>
</gene>
<comment type="caution">
    <text evidence="15">The sequence shown here is derived from an EMBL/GenBank/DDBJ whole genome shotgun (WGS) entry which is preliminary data.</text>
</comment>